<dbReference type="Proteomes" id="UP000518266">
    <property type="component" value="Unassembled WGS sequence"/>
</dbReference>
<feature type="region of interest" description="Disordered" evidence="1">
    <location>
        <begin position="24"/>
        <end position="69"/>
    </location>
</feature>
<gene>
    <name evidence="2" type="ORF">F7725_007165</name>
</gene>
<accession>A0A7J5XX03</accession>
<evidence type="ECO:0000313" key="2">
    <source>
        <dbReference type="EMBL" id="KAF3841303.1"/>
    </source>
</evidence>
<evidence type="ECO:0000256" key="1">
    <source>
        <dbReference type="SAM" id="MobiDB-lite"/>
    </source>
</evidence>
<evidence type="ECO:0000313" key="3">
    <source>
        <dbReference type="Proteomes" id="UP000518266"/>
    </source>
</evidence>
<dbReference type="EMBL" id="JAAKFY010000020">
    <property type="protein sequence ID" value="KAF3841303.1"/>
    <property type="molecule type" value="Genomic_DNA"/>
</dbReference>
<comment type="caution">
    <text evidence="2">The sequence shown here is derived from an EMBL/GenBank/DDBJ whole genome shotgun (WGS) entry which is preliminary data.</text>
</comment>
<protein>
    <submittedName>
        <fullName evidence="2">Uncharacterized protein</fullName>
    </submittedName>
</protein>
<sequence length="372" mass="41638">MSCAPDRISSYTVSAPYCHPLRETISPSGAEPGFIRAKKAREGEEEEKGRKQRNKKPRGILNPAGSVSSKCFHPPQTFSLAESFSLTSLRKTRLRSSPASRAMRPTIWPPAPITIRCGEKKHSRVRERFSRSFSLMVLVQICSGVWSVRTSLWYCHEPGLAATIKRQHEDVLEVSPALLTPQSLQLLSAQSRAGISVSFQPRGVLVGRWLWLPLGPLFSLRRLDDCPDPQLASVHHSTCQLCCDVQQPVLSLQQVHLRHMGASEPCRTFLSSSPEEQSREEEESLRTHEHNLSAMELQSLDQRSLDCSQSLRMRRKLLPQTAAAAAAVIRQRRATGENLSVLNHGDVLNDAFRRGKRRCEEKCVSHVALVSL</sequence>
<dbReference type="AlphaFoldDB" id="A0A7J5XX03"/>
<reference evidence="2 3" key="1">
    <citation type="submission" date="2020-03" db="EMBL/GenBank/DDBJ databases">
        <title>Dissostichus mawsoni Genome sequencing and assembly.</title>
        <authorList>
            <person name="Park H."/>
        </authorList>
    </citation>
    <scope>NUCLEOTIDE SEQUENCE [LARGE SCALE GENOMIC DNA]</scope>
    <source>
        <strain evidence="2">DM0001</strain>
        <tissue evidence="2">Muscle</tissue>
    </source>
</reference>
<keyword evidence="3" id="KW-1185">Reference proteome</keyword>
<name>A0A7J5XX03_DISMA</name>
<organism evidence="2 3">
    <name type="scientific">Dissostichus mawsoni</name>
    <name type="common">Antarctic cod</name>
    <dbReference type="NCBI Taxonomy" id="36200"/>
    <lineage>
        <taxon>Eukaryota</taxon>
        <taxon>Metazoa</taxon>
        <taxon>Chordata</taxon>
        <taxon>Craniata</taxon>
        <taxon>Vertebrata</taxon>
        <taxon>Euteleostomi</taxon>
        <taxon>Actinopterygii</taxon>
        <taxon>Neopterygii</taxon>
        <taxon>Teleostei</taxon>
        <taxon>Neoteleostei</taxon>
        <taxon>Acanthomorphata</taxon>
        <taxon>Eupercaria</taxon>
        <taxon>Perciformes</taxon>
        <taxon>Notothenioidei</taxon>
        <taxon>Nototheniidae</taxon>
        <taxon>Dissostichus</taxon>
    </lineage>
</organism>
<proteinExistence type="predicted"/>